<proteinExistence type="predicted"/>
<evidence type="ECO:0000313" key="2">
    <source>
        <dbReference type="Proteomes" id="UP000664771"/>
    </source>
</evidence>
<dbReference type="Proteomes" id="UP000664771">
    <property type="component" value="Unassembled WGS sequence"/>
</dbReference>
<accession>A0ABS3LV31</accession>
<evidence type="ECO:0000313" key="1">
    <source>
        <dbReference type="EMBL" id="MBO1359771.1"/>
    </source>
</evidence>
<name>A0ABS3LV31_9PROT</name>
<reference evidence="1 2" key="1">
    <citation type="submission" date="2021-03" db="EMBL/GenBank/DDBJ databases">
        <title>The complete genome sequence of Acetobacter sacchari TBRC 11175.</title>
        <authorList>
            <person name="Charoenyingcharoen P."/>
            <person name="Yukphan P."/>
        </authorList>
    </citation>
    <scope>NUCLEOTIDE SEQUENCE [LARGE SCALE GENOMIC DNA]</scope>
    <source>
        <strain evidence="1 2">TBRC 11175</strain>
    </source>
</reference>
<dbReference type="EMBL" id="JAFVMF010000007">
    <property type="protein sequence ID" value="MBO1359771.1"/>
    <property type="molecule type" value="Genomic_DNA"/>
</dbReference>
<organism evidence="1 2">
    <name type="scientific">Acetobacter sacchari</name>
    <dbReference type="NCBI Taxonomy" id="2661687"/>
    <lineage>
        <taxon>Bacteria</taxon>
        <taxon>Pseudomonadati</taxon>
        <taxon>Pseudomonadota</taxon>
        <taxon>Alphaproteobacteria</taxon>
        <taxon>Acetobacterales</taxon>
        <taxon>Acetobacteraceae</taxon>
        <taxon>Acetobacter</taxon>
    </lineage>
</organism>
<keyword evidence="2" id="KW-1185">Reference proteome</keyword>
<protein>
    <submittedName>
        <fullName evidence="1">Uncharacterized protein</fullName>
    </submittedName>
</protein>
<gene>
    <name evidence="1" type="ORF">J2D73_08185</name>
</gene>
<comment type="caution">
    <text evidence="1">The sequence shown here is derived from an EMBL/GenBank/DDBJ whole genome shotgun (WGS) entry which is preliminary data.</text>
</comment>
<dbReference type="RefSeq" id="WP_207881101.1">
    <property type="nucleotide sequence ID" value="NZ_JAFVMF010000007.1"/>
</dbReference>
<sequence length="78" mass="8242">MTKDIAIDKEKREMANIGVQLASDIREKALSLEDAIDILVERISSFISISVVEGGLPISEAKECAAAALEAGVTILVA</sequence>